<feature type="transmembrane region" description="Helical" evidence="7">
    <location>
        <begin position="39"/>
        <end position="60"/>
    </location>
</feature>
<feature type="transmembrane region" description="Helical" evidence="7">
    <location>
        <begin position="72"/>
        <end position="91"/>
    </location>
</feature>
<keyword evidence="3" id="KW-1003">Cell membrane</keyword>
<keyword evidence="4 7" id="KW-0812">Transmembrane</keyword>
<feature type="transmembrane region" description="Helical" evidence="7">
    <location>
        <begin position="97"/>
        <end position="117"/>
    </location>
</feature>
<evidence type="ECO:0000256" key="7">
    <source>
        <dbReference type="SAM" id="Phobius"/>
    </source>
</evidence>
<dbReference type="InterPro" id="IPR037185">
    <property type="entry name" value="EmrE-like"/>
</dbReference>
<reference evidence="10" key="1">
    <citation type="submission" date="2021-11" db="EMBL/GenBank/DDBJ databases">
        <title>Cultivation dependent microbiological survey of springs from the worlds oldest radium mine currently devoted to the extraction of radon-saturated water.</title>
        <authorList>
            <person name="Kapinusova G."/>
            <person name="Smrhova T."/>
            <person name="Strejcek M."/>
            <person name="Suman J."/>
            <person name="Jani K."/>
            <person name="Pajer P."/>
            <person name="Uhlik O."/>
        </authorList>
    </citation>
    <scope>NUCLEOTIDE SEQUENCE [LARGE SCALE GENOMIC DNA]</scope>
    <source>
        <strain evidence="10">J379</strain>
    </source>
</reference>
<evidence type="ECO:0000313" key="10">
    <source>
        <dbReference type="Proteomes" id="UP001058860"/>
    </source>
</evidence>
<dbReference type="PANTHER" id="PTHR42920">
    <property type="entry name" value="OS03G0707200 PROTEIN-RELATED"/>
    <property type="match status" value="1"/>
</dbReference>
<evidence type="ECO:0000256" key="1">
    <source>
        <dbReference type="ARBA" id="ARBA00004651"/>
    </source>
</evidence>
<evidence type="ECO:0000256" key="3">
    <source>
        <dbReference type="ARBA" id="ARBA00022475"/>
    </source>
</evidence>
<dbReference type="InterPro" id="IPR000620">
    <property type="entry name" value="EamA_dom"/>
</dbReference>
<sequence>MARAHASPTDRVPPELLVLGSIMSVQFGAGLAATMFDELGAAGVSLLRLGFAALIVVVIWRPRRSDFTAPGALQAAVAYGIALGLMNVLFYEALARIPLGIAVTIEFIGPLGVAVLGSRRRLDVLWVVLAAAGIVLLGLHGGGAEGLDAVGVAFALGAAVCWGAYIYLAQHLGERVQGNGGLSLGMLVAAVVPIGPGLVSGGEAFLDAQLLAQGAAVALLSSVVPYTLEFAALRRMARNVFGVLMSLEPAMAAFAGFVVLGQKLSALDLVAIALVVAASARRRAGRGAGGRARRTVGFLGPCSPSTSPTSSRSSGSC</sequence>
<dbReference type="EMBL" id="CP088295">
    <property type="protein sequence ID" value="UUY03796.1"/>
    <property type="molecule type" value="Genomic_DNA"/>
</dbReference>
<dbReference type="Proteomes" id="UP001058860">
    <property type="component" value="Chromosome"/>
</dbReference>
<evidence type="ECO:0000256" key="5">
    <source>
        <dbReference type="ARBA" id="ARBA00022989"/>
    </source>
</evidence>
<proteinExistence type="inferred from homology"/>
<evidence type="ECO:0000256" key="2">
    <source>
        <dbReference type="ARBA" id="ARBA00007362"/>
    </source>
</evidence>
<feature type="transmembrane region" description="Helical" evidence="7">
    <location>
        <begin position="210"/>
        <end position="228"/>
    </location>
</feature>
<comment type="similarity">
    <text evidence="2">Belongs to the EamA transporter family.</text>
</comment>
<feature type="transmembrane region" description="Helical" evidence="7">
    <location>
        <begin position="12"/>
        <end position="33"/>
    </location>
</feature>
<feature type="transmembrane region" description="Helical" evidence="7">
    <location>
        <begin position="180"/>
        <end position="198"/>
    </location>
</feature>
<accession>A0ABY5PGJ1</accession>
<keyword evidence="5 7" id="KW-1133">Transmembrane helix</keyword>
<evidence type="ECO:0000256" key="6">
    <source>
        <dbReference type="ARBA" id="ARBA00023136"/>
    </source>
</evidence>
<dbReference type="SUPFAM" id="SSF103481">
    <property type="entry name" value="Multidrug resistance efflux transporter EmrE"/>
    <property type="match status" value="2"/>
</dbReference>
<dbReference type="PANTHER" id="PTHR42920:SF5">
    <property type="entry name" value="EAMA DOMAIN-CONTAINING PROTEIN"/>
    <property type="match status" value="1"/>
</dbReference>
<dbReference type="Pfam" id="PF00892">
    <property type="entry name" value="EamA"/>
    <property type="match status" value="1"/>
</dbReference>
<gene>
    <name evidence="9" type="ORF">LRS13_24580</name>
</gene>
<feature type="transmembrane region" description="Helical" evidence="7">
    <location>
        <begin position="124"/>
        <end position="143"/>
    </location>
</feature>
<feature type="transmembrane region" description="Helical" evidence="7">
    <location>
        <begin position="149"/>
        <end position="168"/>
    </location>
</feature>
<protein>
    <submittedName>
        <fullName evidence="9">EamA family transporter</fullName>
    </submittedName>
</protein>
<keyword evidence="10" id="KW-1185">Reference proteome</keyword>
<feature type="domain" description="EamA" evidence="8">
    <location>
        <begin position="151"/>
        <end position="278"/>
    </location>
</feature>
<organism evidence="9 10">
    <name type="scientific">Svornostia abyssi</name>
    <dbReference type="NCBI Taxonomy" id="2898438"/>
    <lineage>
        <taxon>Bacteria</taxon>
        <taxon>Bacillati</taxon>
        <taxon>Actinomycetota</taxon>
        <taxon>Thermoleophilia</taxon>
        <taxon>Solirubrobacterales</taxon>
        <taxon>Baekduiaceae</taxon>
        <taxon>Svornostia</taxon>
    </lineage>
</organism>
<dbReference type="InterPro" id="IPR051258">
    <property type="entry name" value="Diverse_Substrate_Transporter"/>
</dbReference>
<dbReference type="RefSeq" id="WP_353864296.1">
    <property type="nucleotide sequence ID" value="NZ_CP088295.1"/>
</dbReference>
<evidence type="ECO:0000256" key="4">
    <source>
        <dbReference type="ARBA" id="ARBA00022692"/>
    </source>
</evidence>
<evidence type="ECO:0000259" key="8">
    <source>
        <dbReference type="Pfam" id="PF00892"/>
    </source>
</evidence>
<name>A0ABY5PGJ1_9ACTN</name>
<comment type="subcellular location">
    <subcellularLocation>
        <location evidence="1">Cell membrane</location>
        <topology evidence="1">Multi-pass membrane protein</topology>
    </subcellularLocation>
</comment>
<feature type="transmembrane region" description="Helical" evidence="7">
    <location>
        <begin position="240"/>
        <end position="260"/>
    </location>
</feature>
<keyword evidence="6 7" id="KW-0472">Membrane</keyword>
<evidence type="ECO:0000313" key="9">
    <source>
        <dbReference type="EMBL" id="UUY03796.1"/>
    </source>
</evidence>